<protein>
    <recommendedName>
        <fullName evidence="2">Leucine-rich repeat domain-containing protein</fullName>
    </recommendedName>
</protein>
<dbReference type="EMBL" id="CACRSU010000049">
    <property type="protein sequence ID" value="VYT52154.1"/>
    <property type="molecule type" value="Genomic_DNA"/>
</dbReference>
<sequence>MEKIENLSLTPSGNVFYTALVPGNISGMSITATDGEGKKYIAALPTIMIEAGNVYVAEVTLKDVVPTEPIDVDQYASTVEIKAAIQAIFDAGVTEIKLKGDLANTGMGGVYGTFAENTQITKCDLTGVTGWGTPATLPDRAFRGCTALREVKLPDDVRVIGEYAFVYCVALTAVNLSQVTRIDGSAFYECTSLAELATDNVTAIDENAFWGCTSLQTLKIPKCTRFGYYIVTGCSSLTRIEATAAGDFVDIDDVGRTINEAVFQNKFHSGEEAFNSAECALVLNADKKEDGSAVPKVSNGNRWSSEYIIWKSIGFQ</sequence>
<dbReference type="RefSeq" id="WP_138292008.1">
    <property type="nucleotide sequence ID" value="NZ_BAABZC010000003.1"/>
</dbReference>
<name>A0A6N2XCW0_9BACE</name>
<gene>
    <name evidence="1" type="ORF">BILFYP9_04571</name>
</gene>
<dbReference type="InterPro" id="IPR026906">
    <property type="entry name" value="LRR_5"/>
</dbReference>
<dbReference type="Pfam" id="PF13306">
    <property type="entry name" value="LRR_5"/>
    <property type="match status" value="1"/>
</dbReference>
<dbReference type="PANTHER" id="PTHR45661">
    <property type="entry name" value="SURFACE ANTIGEN"/>
    <property type="match status" value="1"/>
</dbReference>
<proteinExistence type="predicted"/>
<dbReference type="PANTHER" id="PTHR45661:SF3">
    <property type="entry name" value="IG-LIKE DOMAIN-CONTAINING PROTEIN"/>
    <property type="match status" value="1"/>
</dbReference>
<evidence type="ECO:0008006" key="2">
    <source>
        <dbReference type="Google" id="ProtNLM"/>
    </source>
</evidence>
<dbReference type="Gene3D" id="3.80.10.10">
    <property type="entry name" value="Ribonuclease Inhibitor"/>
    <property type="match status" value="1"/>
</dbReference>
<dbReference type="SUPFAM" id="SSF52058">
    <property type="entry name" value="L domain-like"/>
    <property type="match status" value="1"/>
</dbReference>
<accession>A0A6N2XCW0</accession>
<dbReference type="AlphaFoldDB" id="A0A6N2XCW0"/>
<dbReference type="InterPro" id="IPR032675">
    <property type="entry name" value="LRR_dom_sf"/>
</dbReference>
<reference evidence="1" key="1">
    <citation type="submission" date="2019-11" db="EMBL/GenBank/DDBJ databases">
        <authorList>
            <person name="Feng L."/>
        </authorList>
    </citation>
    <scope>NUCLEOTIDE SEQUENCE</scope>
    <source>
        <strain evidence="1">BintestinalisLFYP9</strain>
    </source>
</reference>
<evidence type="ECO:0000313" key="1">
    <source>
        <dbReference type="EMBL" id="VYT52154.1"/>
    </source>
</evidence>
<organism evidence="1">
    <name type="scientific">Bacteroides intestinalis</name>
    <dbReference type="NCBI Taxonomy" id="329854"/>
    <lineage>
        <taxon>Bacteria</taxon>
        <taxon>Pseudomonadati</taxon>
        <taxon>Bacteroidota</taxon>
        <taxon>Bacteroidia</taxon>
        <taxon>Bacteroidales</taxon>
        <taxon>Bacteroidaceae</taxon>
        <taxon>Bacteroides</taxon>
    </lineage>
</organism>
<dbReference type="InterPro" id="IPR053139">
    <property type="entry name" value="Surface_bspA-like"/>
</dbReference>